<feature type="region of interest" description="Disordered" evidence="1">
    <location>
        <begin position="1"/>
        <end position="28"/>
    </location>
</feature>
<protein>
    <submittedName>
        <fullName evidence="3">Uncharacterized protein</fullName>
    </submittedName>
</protein>
<dbReference type="Proteomes" id="UP000722050">
    <property type="component" value="Unassembled WGS sequence"/>
</dbReference>
<proteinExistence type="predicted"/>
<evidence type="ECO:0000256" key="2">
    <source>
        <dbReference type="SAM" id="Phobius"/>
    </source>
</evidence>
<accession>A0A930EDR2</accession>
<comment type="caution">
    <text evidence="3">The sequence shown here is derived from an EMBL/GenBank/DDBJ whole genome shotgun (WGS) entry which is preliminary data.</text>
</comment>
<keyword evidence="2" id="KW-0472">Membrane</keyword>
<dbReference type="AlphaFoldDB" id="A0A930EDR2"/>
<sequence length="191" mass="22465">MEDEQKQQASLEGQFPGENEQKKQKALKNKPERRRMLLLFMLSFLVLLVGIGSAGAFTLLTAQRGVALLEQKASAYDRVLQKQAEMNFQLEELFKDLHSLRTKSRTSSEYKYMQKRITQNRMLMEEELSMMNEEERKPYIIYAEILEVIKATQGELDELDAVRRDRLYNMDQLEKCRKKYQELSKSKNGKN</sequence>
<evidence type="ECO:0000313" key="4">
    <source>
        <dbReference type="Proteomes" id="UP000722050"/>
    </source>
</evidence>
<gene>
    <name evidence="3" type="ORF">HXM71_01030</name>
</gene>
<name>A0A930EDR2_9FIRM</name>
<keyword evidence="2" id="KW-1133">Transmembrane helix</keyword>
<evidence type="ECO:0000256" key="1">
    <source>
        <dbReference type="SAM" id="MobiDB-lite"/>
    </source>
</evidence>
<keyword evidence="2" id="KW-0812">Transmembrane</keyword>
<dbReference type="InterPro" id="IPR039449">
    <property type="entry name" value="TssO"/>
</dbReference>
<dbReference type="Pfam" id="PF17561">
    <property type="entry name" value="TssO"/>
    <property type="match status" value="1"/>
</dbReference>
<evidence type="ECO:0000313" key="3">
    <source>
        <dbReference type="EMBL" id="MBF1351690.1"/>
    </source>
</evidence>
<dbReference type="EMBL" id="JABZQH010000018">
    <property type="protein sequence ID" value="MBF1351690.1"/>
    <property type="molecule type" value="Genomic_DNA"/>
</dbReference>
<reference evidence="3" key="1">
    <citation type="submission" date="2020-04" db="EMBL/GenBank/DDBJ databases">
        <title>Deep metagenomics examines the oral microbiome during advanced dental caries in children, revealing novel taxa and co-occurrences with host molecules.</title>
        <authorList>
            <person name="Baker J.L."/>
            <person name="Morton J.T."/>
            <person name="Dinis M."/>
            <person name="Alvarez R."/>
            <person name="Tran N.C."/>
            <person name="Knight R."/>
            <person name="Edlund A."/>
        </authorList>
    </citation>
    <scope>NUCLEOTIDE SEQUENCE</scope>
    <source>
        <strain evidence="3">JCVI_24_bin.8</strain>
    </source>
</reference>
<feature type="transmembrane region" description="Helical" evidence="2">
    <location>
        <begin position="37"/>
        <end position="60"/>
    </location>
</feature>
<organism evidence="3 4">
    <name type="scientific">Mogibacterium diversum</name>
    <dbReference type="NCBI Taxonomy" id="114527"/>
    <lineage>
        <taxon>Bacteria</taxon>
        <taxon>Bacillati</taxon>
        <taxon>Bacillota</taxon>
        <taxon>Clostridia</taxon>
        <taxon>Peptostreptococcales</taxon>
        <taxon>Anaerovoracaceae</taxon>
        <taxon>Mogibacterium</taxon>
    </lineage>
</organism>